<dbReference type="GO" id="GO:0004519">
    <property type="term" value="F:endonuclease activity"/>
    <property type="evidence" value="ECO:0007669"/>
    <property type="project" value="InterPro"/>
</dbReference>
<dbReference type="InterPro" id="IPR004860">
    <property type="entry name" value="LAGLIDADG_dom"/>
</dbReference>
<dbReference type="EMBL" id="MW548841">
    <property type="protein sequence ID" value="QVO50950.1"/>
    <property type="molecule type" value="Genomic_DNA"/>
</dbReference>
<dbReference type="AlphaFoldDB" id="A0A8E6HTD2"/>
<gene>
    <name evidence="2" type="primary">orf1</name>
</gene>
<accession>A0A8E6HTD2</accession>
<name>A0A8E6HTD2_ULVCO</name>
<evidence type="ECO:0000313" key="2">
    <source>
        <dbReference type="EMBL" id="QVO50950.1"/>
    </source>
</evidence>
<keyword evidence="2" id="KW-0150">Chloroplast</keyword>
<reference evidence="2" key="1">
    <citation type="journal article" date="2021" name="Front. Mar. Sci.">
        <title>Chloroplast Genomes of the Green-Tide Forming Alga Ulva compressa: Comparative Chloroplast Genomics in the Genus Ulva (Ulvophyceae, Chlorophyta).</title>
        <authorList>
            <person name="Liu F."/>
            <person name="Melton J.T."/>
        </authorList>
    </citation>
    <scope>NUCLEOTIDE SEQUENCE</scope>
</reference>
<feature type="domain" description="Homing endonuclease LAGLIDADG" evidence="1">
    <location>
        <begin position="165"/>
        <end position="278"/>
    </location>
</feature>
<dbReference type="Pfam" id="PF00961">
    <property type="entry name" value="LAGLIDADG_1"/>
    <property type="match status" value="2"/>
</dbReference>
<organism evidence="2">
    <name type="scientific">Ulva compressa</name>
    <name type="common">Green alga</name>
    <name type="synonym">Enteromorpha compressa</name>
    <dbReference type="NCBI Taxonomy" id="63659"/>
    <lineage>
        <taxon>Eukaryota</taxon>
        <taxon>Viridiplantae</taxon>
        <taxon>Chlorophyta</taxon>
        <taxon>core chlorophytes</taxon>
        <taxon>Ulvophyceae</taxon>
        <taxon>OUU clade</taxon>
        <taxon>Ulvales</taxon>
        <taxon>Ulvaceae</taxon>
        <taxon>Ulva</taxon>
    </lineage>
</organism>
<dbReference type="PANTHER" id="PTHR37520">
    <property type="entry name" value="INTRON-ENCODED DNA ENDONUCLEASE AI2A-RELATED"/>
    <property type="match status" value="1"/>
</dbReference>
<geneLocation type="chloroplast" evidence="2"/>
<protein>
    <recommendedName>
        <fullName evidence="1">Homing endonuclease LAGLIDADG domain-containing protein</fullName>
    </recommendedName>
</protein>
<keyword evidence="2" id="KW-0934">Plastid</keyword>
<proteinExistence type="predicted"/>
<sequence>MLKFLFESNNQQVTKVFIKPLGTSETIRFLTKIINRIMNKKNYVLKKNDHIIWDEWFAGVVDGDGYFYINKNKQISFELTTSVFDLNILYTIKNKLGAGSIKPRSGSNSFRYTVKARLIIENIVDRLNGRLHNPGRISQFEKVCAILNISIKKSSSILETPNGYLAGLIDSDGTISISISKTNAVTSQKPGKEGNIARLSQSKGFNQMYVKITSVYKEPLLIITKSYKFGTIYIEKKNFKNRKPKDQYHWIIRSYEDFSLLYENLKQYPLKSSKMHRIRLSLKYFNYKQLKFHLKDPNTIEYKIWLKFCNSWFKYNF</sequence>
<evidence type="ECO:0000259" key="1">
    <source>
        <dbReference type="Pfam" id="PF00961"/>
    </source>
</evidence>
<feature type="domain" description="Homing endonuclease LAGLIDADG" evidence="1">
    <location>
        <begin position="58"/>
        <end position="131"/>
    </location>
</feature>
<dbReference type="PANTHER" id="PTHR37520:SF1">
    <property type="entry name" value="INTRON-ENCODED DNA ENDONUCLEASE AI2A-RELATED"/>
    <property type="match status" value="1"/>
</dbReference>